<gene>
    <name evidence="1" type="ORF">HMPREF0083_02304</name>
</gene>
<proteinExistence type="predicted"/>
<name>U1YFL6_ANEAE</name>
<dbReference type="EMBL" id="AWSJ01000146">
    <property type="protein sequence ID" value="ERI09596.1"/>
    <property type="molecule type" value="Genomic_DNA"/>
</dbReference>
<protein>
    <submittedName>
        <fullName evidence="1">Uncharacterized protein</fullName>
    </submittedName>
</protein>
<reference evidence="1 2" key="1">
    <citation type="submission" date="2013-08" db="EMBL/GenBank/DDBJ databases">
        <authorList>
            <person name="Weinstock G."/>
            <person name="Sodergren E."/>
            <person name="Wylie T."/>
            <person name="Fulton L."/>
            <person name="Fulton R."/>
            <person name="Fronick C."/>
            <person name="O'Laughlin M."/>
            <person name="Godfrey J."/>
            <person name="Miner T."/>
            <person name="Herter B."/>
            <person name="Appelbaum E."/>
            <person name="Cordes M."/>
            <person name="Lek S."/>
            <person name="Wollam A."/>
            <person name="Pepin K.H."/>
            <person name="Palsikar V.B."/>
            <person name="Mitreva M."/>
            <person name="Wilson R.K."/>
        </authorList>
    </citation>
    <scope>NUCLEOTIDE SEQUENCE [LARGE SCALE GENOMIC DNA]</scope>
    <source>
        <strain evidence="1 2">ATCC 12856</strain>
    </source>
</reference>
<organism evidence="1 2">
    <name type="scientific">Aneurinibacillus aneurinilyticus ATCC 12856</name>
    <dbReference type="NCBI Taxonomy" id="649747"/>
    <lineage>
        <taxon>Bacteria</taxon>
        <taxon>Bacillati</taxon>
        <taxon>Bacillota</taxon>
        <taxon>Bacilli</taxon>
        <taxon>Bacillales</taxon>
        <taxon>Paenibacillaceae</taxon>
        <taxon>Aneurinibacillus group</taxon>
        <taxon>Aneurinibacillus</taxon>
    </lineage>
</organism>
<keyword evidence="2" id="KW-1185">Reference proteome</keyword>
<evidence type="ECO:0000313" key="2">
    <source>
        <dbReference type="Proteomes" id="UP000016511"/>
    </source>
</evidence>
<dbReference type="HOGENOM" id="CLU_3264892_0_0_9"/>
<dbReference type="AlphaFoldDB" id="U1YFL6"/>
<comment type="caution">
    <text evidence="1">The sequence shown here is derived from an EMBL/GenBank/DDBJ whole genome shotgun (WGS) entry which is preliminary data.</text>
</comment>
<dbReference type="Proteomes" id="UP000016511">
    <property type="component" value="Unassembled WGS sequence"/>
</dbReference>
<dbReference type="STRING" id="649747.HMPREF0083_02304"/>
<evidence type="ECO:0000313" key="1">
    <source>
        <dbReference type="EMBL" id="ERI09596.1"/>
    </source>
</evidence>
<accession>U1YFL6</accession>
<sequence length="41" mass="4922">MYDILLFKSCYLKIDYIVSAKNVQVDKNLHLCTFSYLYNKI</sequence>